<reference evidence="9" key="1">
    <citation type="submission" date="2025-08" db="UniProtKB">
        <authorList>
            <consortium name="RefSeq"/>
        </authorList>
    </citation>
    <scope>IDENTIFICATION</scope>
    <source>
        <tissue evidence="9">Sperm</tissue>
    </source>
</reference>
<dbReference type="PROSITE" id="PS50001">
    <property type="entry name" value="SH2"/>
    <property type="match status" value="1"/>
</dbReference>
<dbReference type="PRINTS" id="PR00452">
    <property type="entry name" value="SH3DOMAIN"/>
</dbReference>
<dbReference type="Pfam" id="PF00018">
    <property type="entry name" value="SH3_1"/>
    <property type="match status" value="1"/>
</dbReference>
<dbReference type="PANTHER" id="PTHR19969">
    <property type="entry name" value="SH2-SH3 ADAPTOR PROTEIN-RELATED"/>
    <property type="match status" value="1"/>
</dbReference>
<evidence type="ECO:0000256" key="4">
    <source>
        <dbReference type="PROSITE-ProRule" id="PRU00192"/>
    </source>
</evidence>
<dbReference type="GO" id="GO:0016477">
    <property type="term" value="P:cell migration"/>
    <property type="evidence" value="ECO:0007669"/>
    <property type="project" value="TreeGrafter"/>
</dbReference>
<evidence type="ECO:0000313" key="8">
    <source>
        <dbReference type="Proteomes" id="UP001318040"/>
    </source>
</evidence>
<feature type="compositionally biased region" description="Gly residues" evidence="5">
    <location>
        <begin position="268"/>
        <end position="277"/>
    </location>
</feature>
<dbReference type="PANTHER" id="PTHR19969:SF5">
    <property type="entry name" value="CRK-LIKE PROTEIN"/>
    <property type="match status" value="1"/>
</dbReference>
<dbReference type="SUPFAM" id="SSF55550">
    <property type="entry name" value="SH2 domain"/>
    <property type="match status" value="1"/>
</dbReference>
<dbReference type="PRINTS" id="PR00401">
    <property type="entry name" value="SH2DOMAIN"/>
</dbReference>
<dbReference type="SMART" id="SM00252">
    <property type="entry name" value="SH2"/>
    <property type="match status" value="1"/>
</dbReference>
<dbReference type="InterPro" id="IPR036860">
    <property type="entry name" value="SH2_dom_sf"/>
</dbReference>
<dbReference type="GO" id="GO:0005737">
    <property type="term" value="C:cytoplasm"/>
    <property type="evidence" value="ECO:0007669"/>
    <property type="project" value="TreeGrafter"/>
</dbReference>
<gene>
    <name evidence="9" type="primary">LOC116936853</name>
</gene>
<keyword evidence="2 3" id="KW-0727">SH2 domain</keyword>
<dbReference type="GO" id="GO:0035591">
    <property type="term" value="F:signaling adaptor activity"/>
    <property type="evidence" value="ECO:0007669"/>
    <property type="project" value="TreeGrafter"/>
</dbReference>
<feature type="domain" description="SH3" evidence="7">
    <location>
        <begin position="408"/>
        <end position="469"/>
    </location>
</feature>
<protein>
    <submittedName>
        <fullName evidence="9">Adapter molecule crk-like</fullName>
    </submittedName>
</protein>
<feature type="region of interest" description="Disordered" evidence="5">
    <location>
        <begin position="342"/>
        <end position="382"/>
    </location>
</feature>
<dbReference type="Pfam" id="PF00017">
    <property type="entry name" value="SH2"/>
    <property type="match status" value="1"/>
</dbReference>
<sequence length="471" mass="49003">MSWYVGPLSRAEAEALLGPAVPGAFLVRDSRSCPGELALSVAEAPAPGHQHHHQHHDQHHEHQHQQQQRTARISHYIINRAGGELRMGDRRFGSLEELVEHYRRHRLDTTTLLVPGAGGAGGDAGGGGGGGGSNTQEVAERRARSECSGSGTLRRRGKARPHRSAAAAANNNNHQHHQQQQQQQQHDHNDDHASSSSAAAAVLDERQACGPSRGLGECDRGRDNGAWPGGGGGVGVGVGVGVGPEAIDRLASVSRKQATLPRRSRCHSGGGGGGGGIAAGAGPGRLVRALYDFDGKDAEDLAFRRGETLTVVSAPAPAQGQWWTAANDRGRVGQIPMNYVELLPPPPPRGTGSTADAVRPRGEEEEEEEEGARRRRGGCGVGGGGVGGGGVGGGAGAGAVGGGLLGVRVPVLARVVQDRTPTPYDTSALRLKVGEVVKVVRVDVSGQWEGEVAGRRGFFPFTHVQLLAGPR</sequence>
<evidence type="ECO:0000256" key="5">
    <source>
        <dbReference type="SAM" id="MobiDB-lite"/>
    </source>
</evidence>
<feature type="compositionally biased region" description="Basic residues" evidence="5">
    <location>
        <begin position="153"/>
        <end position="163"/>
    </location>
</feature>
<dbReference type="KEGG" id="pmrn:116936853"/>
<dbReference type="GO" id="GO:0007167">
    <property type="term" value="P:enzyme-linked receptor protein signaling pathway"/>
    <property type="evidence" value="ECO:0007669"/>
    <property type="project" value="TreeGrafter"/>
</dbReference>
<dbReference type="Gene3D" id="2.30.30.40">
    <property type="entry name" value="SH3 Domains"/>
    <property type="match status" value="2"/>
</dbReference>
<dbReference type="GO" id="GO:0030971">
    <property type="term" value="F:receptor tyrosine kinase binding"/>
    <property type="evidence" value="ECO:0007669"/>
    <property type="project" value="TreeGrafter"/>
</dbReference>
<dbReference type="InterPro" id="IPR000980">
    <property type="entry name" value="SH2"/>
</dbReference>
<proteinExistence type="predicted"/>
<evidence type="ECO:0000259" key="7">
    <source>
        <dbReference type="PROSITE" id="PS50002"/>
    </source>
</evidence>
<evidence type="ECO:0000313" key="9">
    <source>
        <dbReference type="RefSeq" id="XP_032799887.1"/>
    </source>
</evidence>
<dbReference type="InterPro" id="IPR001452">
    <property type="entry name" value="SH3_domain"/>
</dbReference>
<accession>A0AAJ7SID2</accession>
<feature type="region of interest" description="Disordered" evidence="5">
    <location>
        <begin position="258"/>
        <end position="277"/>
    </location>
</feature>
<feature type="compositionally biased region" description="Gly residues" evidence="5">
    <location>
        <begin position="116"/>
        <end position="133"/>
    </location>
</feature>
<evidence type="ECO:0000256" key="2">
    <source>
        <dbReference type="ARBA" id="ARBA00022999"/>
    </source>
</evidence>
<dbReference type="Proteomes" id="UP001318040">
    <property type="component" value="Chromosome 84"/>
</dbReference>
<keyword evidence="8" id="KW-1185">Reference proteome</keyword>
<dbReference type="InterPro" id="IPR036028">
    <property type="entry name" value="SH3-like_dom_sf"/>
</dbReference>
<feature type="region of interest" description="Disordered" evidence="5">
    <location>
        <begin position="211"/>
        <end position="230"/>
    </location>
</feature>
<dbReference type="InterPro" id="IPR051184">
    <property type="entry name" value="Tyrosine-phos_adapter"/>
</dbReference>
<dbReference type="SMART" id="SM00326">
    <property type="entry name" value="SH3"/>
    <property type="match status" value="2"/>
</dbReference>
<dbReference type="Gene3D" id="3.30.505.10">
    <property type="entry name" value="SH2 domain"/>
    <property type="match status" value="1"/>
</dbReference>
<dbReference type="PROSITE" id="PS50002">
    <property type="entry name" value="SH3"/>
    <property type="match status" value="2"/>
</dbReference>
<dbReference type="SUPFAM" id="SSF50044">
    <property type="entry name" value="SH3-domain"/>
    <property type="match status" value="2"/>
</dbReference>
<feature type="region of interest" description="Disordered" evidence="5">
    <location>
        <begin position="44"/>
        <end position="71"/>
    </location>
</feature>
<dbReference type="AlphaFoldDB" id="A0AAJ7SID2"/>
<evidence type="ECO:0000256" key="3">
    <source>
        <dbReference type="PROSITE-ProRule" id="PRU00191"/>
    </source>
</evidence>
<evidence type="ECO:0000256" key="1">
    <source>
        <dbReference type="ARBA" id="ARBA00022443"/>
    </source>
</evidence>
<feature type="region of interest" description="Disordered" evidence="5">
    <location>
        <begin position="110"/>
        <end position="198"/>
    </location>
</feature>
<dbReference type="Pfam" id="PF07653">
    <property type="entry name" value="SH3_2"/>
    <property type="match status" value="1"/>
</dbReference>
<feature type="compositionally biased region" description="Low complexity" evidence="5">
    <location>
        <begin position="164"/>
        <end position="184"/>
    </location>
</feature>
<keyword evidence="1 4" id="KW-0728">SH3 domain</keyword>
<organism evidence="8 9">
    <name type="scientific">Petromyzon marinus</name>
    <name type="common">Sea lamprey</name>
    <dbReference type="NCBI Taxonomy" id="7757"/>
    <lineage>
        <taxon>Eukaryota</taxon>
        <taxon>Metazoa</taxon>
        <taxon>Chordata</taxon>
        <taxon>Craniata</taxon>
        <taxon>Vertebrata</taxon>
        <taxon>Cyclostomata</taxon>
        <taxon>Hyperoartia</taxon>
        <taxon>Petromyzontiformes</taxon>
        <taxon>Petromyzontidae</taxon>
        <taxon>Petromyzon</taxon>
    </lineage>
</organism>
<name>A0AAJ7SID2_PETMA</name>
<feature type="domain" description="SH2" evidence="6">
    <location>
        <begin position="3"/>
        <end position="116"/>
    </location>
</feature>
<feature type="domain" description="SH3" evidence="7">
    <location>
        <begin position="282"/>
        <end position="345"/>
    </location>
</feature>
<dbReference type="RefSeq" id="XP_032799887.1">
    <property type="nucleotide sequence ID" value="XM_032943996.1"/>
</dbReference>
<evidence type="ECO:0000259" key="6">
    <source>
        <dbReference type="PROSITE" id="PS50001"/>
    </source>
</evidence>